<evidence type="ECO:0000259" key="4">
    <source>
        <dbReference type="Pfam" id="PF16987"/>
    </source>
</evidence>
<keyword evidence="2" id="KW-0539">Nucleus</keyword>
<proteinExistence type="predicted"/>
<feature type="region of interest" description="Disordered" evidence="3">
    <location>
        <begin position="138"/>
        <end position="171"/>
    </location>
</feature>
<dbReference type="InterPro" id="IPR044661">
    <property type="entry name" value="MED15a/b/c-like"/>
</dbReference>
<feature type="compositionally biased region" description="Polar residues" evidence="3">
    <location>
        <begin position="138"/>
        <end position="159"/>
    </location>
</feature>
<organism evidence="5 6">
    <name type="scientific">Aquilegia coerulea</name>
    <name type="common">Rocky mountain columbine</name>
    <dbReference type="NCBI Taxonomy" id="218851"/>
    <lineage>
        <taxon>Eukaryota</taxon>
        <taxon>Viridiplantae</taxon>
        <taxon>Streptophyta</taxon>
        <taxon>Embryophyta</taxon>
        <taxon>Tracheophyta</taxon>
        <taxon>Spermatophyta</taxon>
        <taxon>Magnoliopsida</taxon>
        <taxon>Ranunculales</taxon>
        <taxon>Ranunculaceae</taxon>
        <taxon>Thalictroideae</taxon>
        <taxon>Aquilegia</taxon>
    </lineage>
</organism>
<feature type="compositionally biased region" description="Low complexity" evidence="3">
    <location>
        <begin position="728"/>
        <end position="737"/>
    </location>
</feature>
<dbReference type="PANTHER" id="PTHR33137">
    <property type="entry name" value="MEDIATOR OF RNA POLYMERASE II TRANSCRIPTION SUBUNIT 15A-RELATED"/>
    <property type="match status" value="1"/>
</dbReference>
<dbReference type="InterPro" id="IPR036546">
    <property type="entry name" value="MED15_KIX"/>
</dbReference>
<evidence type="ECO:0000313" key="5">
    <source>
        <dbReference type="EMBL" id="PIA27261.1"/>
    </source>
</evidence>
<evidence type="ECO:0000313" key="6">
    <source>
        <dbReference type="Proteomes" id="UP000230069"/>
    </source>
</evidence>
<dbReference type="STRING" id="218851.A0A2G5C7N9"/>
<feature type="region of interest" description="Disordered" evidence="3">
    <location>
        <begin position="856"/>
        <end position="875"/>
    </location>
</feature>
<dbReference type="GO" id="GO:0031490">
    <property type="term" value="F:chromatin DNA binding"/>
    <property type="evidence" value="ECO:0007669"/>
    <property type="project" value="InterPro"/>
</dbReference>
<dbReference type="Proteomes" id="UP000230069">
    <property type="component" value="Unassembled WGS sequence"/>
</dbReference>
<feature type="compositionally biased region" description="Basic and acidic residues" evidence="3">
    <location>
        <begin position="12"/>
        <end position="26"/>
    </location>
</feature>
<accession>A0A2G5C7N9</accession>
<feature type="compositionally biased region" description="Low complexity" evidence="3">
    <location>
        <begin position="160"/>
        <end position="171"/>
    </location>
</feature>
<feature type="compositionally biased region" description="Polar residues" evidence="3">
    <location>
        <begin position="304"/>
        <end position="321"/>
    </location>
</feature>
<feature type="region of interest" description="Disordered" evidence="3">
    <location>
        <begin position="247"/>
        <end position="280"/>
    </location>
</feature>
<comment type="subcellular location">
    <subcellularLocation>
        <location evidence="1">Nucleus</location>
    </subcellularLocation>
</comment>
<dbReference type="Pfam" id="PF16987">
    <property type="entry name" value="KIX_2"/>
    <property type="match status" value="1"/>
</dbReference>
<name>A0A2G5C7N9_AQUCA</name>
<protein>
    <recommendedName>
        <fullName evidence="4">Mediator complex subunit 15 KIX domain-containing protein</fullName>
    </recommendedName>
</protein>
<evidence type="ECO:0000256" key="2">
    <source>
        <dbReference type="ARBA" id="ARBA00023242"/>
    </source>
</evidence>
<dbReference type="OrthoDB" id="1896842at2759"/>
<feature type="region of interest" description="Disordered" evidence="3">
    <location>
        <begin position="797"/>
        <end position="835"/>
    </location>
</feature>
<sequence>MDNNNNSIHVKGGNDDNKDWRTRFSSDSRRKVTNEIMETLKRHLPEPSLNVLREVKQIAESFEEKVFSAATSQDDYVLQVNMHLVNLENRSHTCGEVNILPSTSSCGDLNSPDSASQGLQSQFYSEALSPPICLAHSSQAQEKVSSHNNPTISDSSGVQSPSLSPAPSGASHTKNIVVNCEGQSHNFEDMSEKSVGCSALQSVSSDILSSFQGQMEGKQHRQQNVVQQQFQNVQQYIFQKQLPKQVLQGHQSSQNTLQQAQPSSVQSSSNSDNQQNQQSSAQNLPLIALQQQPQRSIQQQKHQFTQQSMFSSHQNQQLIQKSSDETNRQYVCNYSDMQPQQVENQQLFAGEQNNFSRIQQKLQVLGQQNDVSGFLQHSTITLQQAKIVEEQQKAHQTSSASFLPHQQQSQSRLSQQQVMSHLQTHQFQQQLGSQITSKPLRSDMNQMVHPSSSLVQLQNIIEHQKQLFQCPIRPEASYSLASNGQTNASDGREVIFQKLQSMKKMYLPLLIQVYKKLQTSQTVLNDKSQRAKIWLERTLRMLDASLSNIPRDLTVDKLLPMERQIVDFIRATRLRRNVGPQQQGQQQTQAQMQHTDNQMKTLMQAKNLKNAMTAVQSSAVVTSQHDFIPSLSSHMGVPGLQPNLMNTLQSSSHSQLHSVLGSALHSSQQAVVGSLQKIPMNATQQARNSLCSQNDMDAWKPKVTSLKENSNALQYHLKQQSQPRQMSHQDVQHQQVQQIIQQNHQNPLQQNPLQRKLQQSTELLGQQIPHLYQMNEVSNMQSKQSLNVDLGVLHQHQTPGRQSAYNEQSSKSGDVSYMSSPHPLQSSFPYTSQYSSPQTDQLSMISLSKSGISMQPESSPILSLSPSNSLTPPPILADHEKQASSISLHSNAGNCKQMQTVTSGPQPPSLVISTPGISASSLLTEFASPVNIQASAASIISSKTIATEKPIEHLIRVVKSMSHKALSASVSDIDSAVTMVHRMASSKPGNHSKDAIGEDLVATVKHRAVVNNFSPDNGIITSENMKYHTYGTPLRLVSSDGSVNDRFKPCNGMEKSDLESTATSRIKRPRVEVNQALLKEIKEVNKCLISTVVDISEEDSFLDAAVSEVGPGTIVKCSFNPLTSGPDQIFPVLTMCLLVSSDYPKCSPVFLDKLPLELSKEHKYMLLKAGSQFMRSIRCLPQPITVTKMARSWDTCAHAVILEYAVQNGGGSFSTRYGTWRTVSTS</sequence>
<feature type="compositionally biased region" description="Polar residues" evidence="3">
    <location>
        <begin position="248"/>
        <end position="257"/>
    </location>
</feature>
<dbReference type="InParanoid" id="A0A2G5C7N9"/>
<dbReference type="Gene3D" id="1.10.246.20">
    <property type="entry name" value="Coactivator CBP, KIX domain"/>
    <property type="match status" value="1"/>
</dbReference>
<keyword evidence="6" id="KW-1185">Reference proteome</keyword>
<feature type="region of interest" description="Disordered" evidence="3">
    <location>
        <begin position="295"/>
        <end position="323"/>
    </location>
</feature>
<dbReference type="GO" id="GO:0005634">
    <property type="term" value="C:nucleus"/>
    <property type="evidence" value="ECO:0007669"/>
    <property type="project" value="UniProtKB-SubCell"/>
</dbReference>
<feature type="compositionally biased region" description="Low complexity" evidence="3">
    <location>
        <begin position="856"/>
        <end position="870"/>
    </location>
</feature>
<dbReference type="EMBL" id="KZ305098">
    <property type="protein sequence ID" value="PIA27261.1"/>
    <property type="molecule type" value="Genomic_DNA"/>
</dbReference>
<feature type="compositionally biased region" description="Low complexity" evidence="3">
    <location>
        <begin position="258"/>
        <end position="280"/>
    </location>
</feature>
<evidence type="ECO:0000256" key="3">
    <source>
        <dbReference type="SAM" id="MobiDB-lite"/>
    </source>
</evidence>
<feature type="region of interest" description="Disordered" evidence="3">
    <location>
        <begin position="1"/>
        <end position="26"/>
    </location>
</feature>
<dbReference type="AlphaFoldDB" id="A0A2G5C7N9"/>
<feature type="region of interest" description="Disordered" evidence="3">
    <location>
        <begin position="716"/>
        <end position="737"/>
    </location>
</feature>
<evidence type="ECO:0000256" key="1">
    <source>
        <dbReference type="ARBA" id="ARBA00004123"/>
    </source>
</evidence>
<dbReference type="InterPro" id="IPR036529">
    <property type="entry name" value="KIX_dom_sf"/>
</dbReference>
<feature type="domain" description="Mediator complex subunit 15 KIX" evidence="4">
    <location>
        <begin position="18"/>
        <end position="91"/>
    </location>
</feature>
<reference evidence="5 6" key="1">
    <citation type="submission" date="2017-09" db="EMBL/GenBank/DDBJ databases">
        <title>WGS assembly of Aquilegia coerulea Goldsmith.</title>
        <authorList>
            <person name="Hodges S."/>
            <person name="Kramer E."/>
            <person name="Nordborg M."/>
            <person name="Tomkins J."/>
            <person name="Borevitz J."/>
            <person name="Derieg N."/>
            <person name="Yan J."/>
            <person name="Mihaltcheva S."/>
            <person name="Hayes R.D."/>
            <person name="Rokhsar D."/>
        </authorList>
    </citation>
    <scope>NUCLEOTIDE SEQUENCE [LARGE SCALE GENOMIC DNA]</scope>
    <source>
        <strain evidence="6">cv. Goldsmith</strain>
    </source>
</reference>
<feature type="compositionally biased region" description="Polar residues" evidence="3">
    <location>
        <begin position="716"/>
        <end position="726"/>
    </location>
</feature>
<dbReference type="PANTHER" id="PTHR33137:SF4">
    <property type="entry name" value="MEDIATOR OF RNA POLYMERASE II TRANSCRIPTION SUBUNIT 15A-RELATED"/>
    <property type="match status" value="1"/>
</dbReference>
<gene>
    <name evidence="5" type="ORF">AQUCO_08100003v1</name>
</gene>
<dbReference type="GO" id="GO:0003713">
    <property type="term" value="F:transcription coactivator activity"/>
    <property type="evidence" value="ECO:0007669"/>
    <property type="project" value="InterPro"/>
</dbReference>